<comment type="subcellular location">
    <subcellularLocation>
        <location evidence="1">Membrane</location>
    </subcellularLocation>
</comment>
<feature type="compositionally biased region" description="Acidic residues" evidence="8">
    <location>
        <begin position="40"/>
        <end position="50"/>
    </location>
</feature>
<organism evidence="10">
    <name type="scientific">Micromonas pusilla (strain CCMP1545)</name>
    <name type="common">Picoplanktonic green alga</name>
    <dbReference type="NCBI Taxonomy" id="564608"/>
    <lineage>
        <taxon>Eukaryota</taxon>
        <taxon>Viridiplantae</taxon>
        <taxon>Chlorophyta</taxon>
        <taxon>Mamiellophyceae</taxon>
        <taxon>Mamiellales</taxon>
        <taxon>Mamiellaceae</taxon>
        <taxon>Micromonas</taxon>
    </lineage>
</organism>
<dbReference type="OrthoDB" id="496179at2759"/>
<sequence>MLRKTASTLWTRFVPAARQAYPAAASSMKRPRWFSATTEDGGEDGGEDVEEYEDDEEEWEYDEHAPPLNLFGLPARYASAVYTAASKEGVLERVQSEIKTVRALGTPPTPRRGANSGASDRPRRERSKQNLVRLDFVVWSVSFSPPASLRASLTLSSCPPPLSVHAQLVDAANTDEKFRNFLYDPTMPKAKKIAGITEFCDGAGFDKITKSFLCVTAENGRLKETSKILGCLEEYSLKAAGQVKATVTSAFPLNEDQLTRLTGLIKKKLDDPEDELTVETKVDSKLVGGFTVAMGEDFYDLSLMTRLRHMENELAKPLR</sequence>
<keyword evidence="5" id="KW-0406">Ion transport</keyword>
<dbReference type="eggNOG" id="KOG1662">
    <property type="taxonomic scope" value="Eukaryota"/>
</dbReference>
<keyword evidence="7" id="KW-0066">ATP synthesis</keyword>
<keyword evidence="3" id="KW-0813">Transport</keyword>
<comment type="similarity">
    <text evidence="2">Belongs to the ATPase delta chain family.</text>
</comment>
<reference evidence="9 10" key="1">
    <citation type="journal article" date="2009" name="Science">
        <title>Green evolution and dynamic adaptations revealed by genomes of the marine picoeukaryotes Micromonas.</title>
        <authorList>
            <person name="Worden A.Z."/>
            <person name="Lee J.H."/>
            <person name="Mock T."/>
            <person name="Rouze P."/>
            <person name="Simmons M.P."/>
            <person name="Aerts A.L."/>
            <person name="Allen A.E."/>
            <person name="Cuvelier M.L."/>
            <person name="Derelle E."/>
            <person name="Everett M.V."/>
            <person name="Foulon E."/>
            <person name="Grimwood J."/>
            <person name="Gundlach H."/>
            <person name="Henrissat B."/>
            <person name="Napoli C."/>
            <person name="McDonald S.M."/>
            <person name="Parker M.S."/>
            <person name="Rombauts S."/>
            <person name="Salamov A."/>
            <person name="Von Dassow P."/>
            <person name="Badger J.H."/>
            <person name="Coutinho P.M."/>
            <person name="Demir E."/>
            <person name="Dubchak I."/>
            <person name="Gentemann C."/>
            <person name="Eikrem W."/>
            <person name="Gready J.E."/>
            <person name="John U."/>
            <person name="Lanier W."/>
            <person name="Lindquist E.A."/>
            <person name="Lucas S."/>
            <person name="Mayer K.F."/>
            <person name="Moreau H."/>
            <person name="Not F."/>
            <person name="Otillar R."/>
            <person name="Panaud O."/>
            <person name="Pangilinan J."/>
            <person name="Paulsen I."/>
            <person name="Piegu B."/>
            <person name="Poliakov A."/>
            <person name="Robbens S."/>
            <person name="Schmutz J."/>
            <person name="Toulza E."/>
            <person name="Wyss T."/>
            <person name="Zelensky A."/>
            <person name="Zhou K."/>
            <person name="Armbrust E.V."/>
            <person name="Bhattacharya D."/>
            <person name="Goodenough U.W."/>
            <person name="Van de Peer Y."/>
            <person name="Grigoriev I.V."/>
        </authorList>
    </citation>
    <scope>NUCLEOTIDE SEQUENCE [LARGE SCALE GENOMIC DNA]</scope>
    <source>
        <strain evidence="9 10">CCMP1545</strain>
    </source>
</reference>
<dbReference type="EMBL" id="GG663737">
    <property type="protein sequence ID" value="EEH58606.1"/>
    <property type="molecule type" value="Genomic_DNA"/>
</dbReference>
<keyword evidence="10" id="KW-1185">Reference proteome</keyword>
<evidence type="ECO:0000313" key="10">
    <source>
        <dbReference type="Proteomes" id="UP000001876"/>
    </source>
</evidence>
<dbReference type="HAMAP" id="MF_01416">
    <property type="entry name" value="ATP_synth_delta_bact"/>
    <property type="match status" value="1"/>
</dbReference>
<evidence type="ECO:0000256" key="1">
    <source>
        <dbReference type="ARBA" id="ARBA00004370"/>
    </source>
</evidence>
<accession>C1MMN8</accession>
<evidence type="ECO:0000256" key="6">
    <source>
        <dbReference type="ARBA" id="ARBA00023136"/>
    </source>
</evidence>
<dbReference type="KEGG" id="mpp:MICPUCDRAFT_56600"/>
<dbReference type="SUPFAM" id="SSF47928">
    <property type="entry name" value="N-terminal domain of the delta subunit of the F1F0-ATP synthase"/>
    <property type="match status" value="1"/>
</dbReference>
<evidence type="ECO:0000256" key="3">
    <source>
        <dbReference type="ARBA" id="ARBA00022448"/>
    </source>
</evidence>
<dbReference type="STRING" id="564608.C1MMN8"/>
<evidence type="ECO:0000256" key="7">
    <source>
        <dbReference type="ARBA" id="ARBA00023310"/>
    </source>
</evidence>
<keyword evidence="4" id="KW-0375">Hydrogen ion transport</keyword>
<dbReference type="NCBIfam" id="TIGR01145">
    <property type="entry name" value="ATP_synt_delta"/>
    <property type="match status" value="1"/>
</dbReference>
<dbReference type="GeneID" id="9682400"/>
<evidence type="ECO:0000256" key="8">
    <source>
        <dbReference type="SAM" id="MobiDB-lite"/>
    </source>
</evidence>
<dbReference type="Proteomes" id="UP000001876">
    <property type="component" value="Unassembled WGS sequence"/>
</dbReference>
<feature type="region of interest" description="Disordered" evidence="8">
    <location>
        <begin position="101"/>
        <end position="127"/>
    </location>
</feature>
<proteinExistence type="inferred from homology"/>
<dbReference type="InterPro" id="IPR026015">
    <property type="entry name" value="ATP_synth_OSCP/delta_N_sf"/>
</dbReference>
<dbReference type="GO" id="GO:0016020">
    <property type="term" value="C:membrane"/>
    <property type="evidence" value="ECO:0007669"/>
    <property type="project" value="UniProtKB-SubCell"/>
</dbReference>
<gene>
    <name evidence="9" type="ORF">MICPUCDRAFT_56600</name>
</gene>
<dbReference type="PANTHER" id="PTHR11910">
    <property type="entry name" value="ATP SYNTHASE DELTA CHAIN"/>
    <property type="match status" value="1"/>
</dbReference>
<feature type="region of interest" description="Disordered" evidence="8">
    <location>
        <begin position="28"/>
        <end position="50"/>
    </location>
</feature>
<dbReference type="Pfam" id="PF00213">
    <property type="entry name" value="OSCP"/>
    <property type="match status" value="1"/>
</dbReference>
<name>C1MMN8_MICPC</name>
<dbReference type="InterPro" id="IPR000711">
    <property type="entry name" value="ATPase_OSCP/dsu"/>
</dbReference>
<evidence type="ECO:0000256" key="2">
    <source>
        <dbReference type="ARBA" id="ARBA00007046"/>
    </source>
</evidence>
<dbReference type="Gene3D" id="1.10.520.20">
    <property type="entry name" value="N-terminal domain of the delta subunit of the F1F0-ATP synthase"/>
    <property type="match status" value="1"/>
</dbReference>
<evidence type="ECO:0000256" key="4">
    <source>
        <dbReference type="ARBA" id="ARBA00022781"/>
    </source>
</evidence>
<dbReference type="RefSeq" id="XP_003056961.1">
    <property type="nucleotide sequence ID" value="XM_003056915.1"/>
</dbReference>
<dbReference type="AlphaFoldDB" id="C1MMN8"/>
<evidence type="ECO:0000256" key="5">
    <source>
        <dbReference type="ARBA" id="ARBA00023065"/>
    </source>
</evidence>
<dbReference type="GO" id="GO:0046933">
    <property type="term" value="F:proton-transporting ATP synthase activity, rotational mechanism"/>
    <property type="evidence" value="ECO:0007669"/>
    <property type="project" value="InterPro"/>
</dbReference>
<keyword evidence="6" id="KW-0472">Membrane</keyword>
<protein>
    <submittedName>
        <fullName evidence="9">H+-or Na+-translocating f-type, v-type and A-type ATPase superfamily</fullName>
    </submittedName>
</protein>
<evidence type="ECO:0000313" key="9">
    <source>
        <dbReference type="EMBL" id="EEH58606.1"/>
    </source>
</evidence>